<dbReference type="Proteomes" id="UP001430356">
    <property type="component" value="Unassembled WGS sequence"/>
</dbReference>
<dbReference type="Pfam" id="PF12036">
    <property type="entry name" value="DUF3522"/>
    <property type="match status" value="1"/>
</dbReference>
<evidence type="ECO:0000256" key="1">
    <source>
        <dbReference type="ARBA" id="ARBA00004651"/>
    </source>
</evidence>
<evidence type="ECO:0000256" key="5">
    <source>
        <dbReference type="ARBA" id="ARBA00022989"/>
    </source>
</evidence>
<keyword evidence="3" id="KW-1003">Cell membrane</keyword>
<evidence type="ECO:0000256" key="2">
    <source>
        <dbReference type="ARBA" id="ARBA00005542"/>
    </source>
</evidence>
<feature type="transmembrane region" description="Helical" evidence="7">
    <location>
        <begin position="150"/>
        <end position="168"/>
    </location>
</feature>
<feature type="transmembrane region" description="Helical" evidence="7">
    <location>
        <begin position="6"/>
        <end position="26"/>
    </location>
</feature>
<feature type="transmembrane region" description="Helical" evidence="7">
    <location>
        <begin position="73"/>
        <end position="89"/>
    </location>
</feature>
<comment type="subcellular location">
    <subcellularLocation>
        <location evidence="1">Cell membrane</location>
        <topology evidence="1">Multi-pass membrane protein</topology>
    </subcellularLocation>
</comment>
<comment type="similarity">
    <text evidence="2">Belongs to the TMEM8 family.</text>
</comment>
<dbReference type="EMBL" id="JAECZO010000192">
    <property type="protein sequence ID" value="KAK7198950.1"/>
    <property type="molecule type" value="Genomic_DNA"/>
</dbReference>
<name>A0AAW0F0U3_9TRYP</name>
<feature type="transmembrane region" description="Helical" evidence="7">
    <location>
        <begin position="119"/>
        <end position="138"/>
    </location>
</feature>
<proteinExistence type="inferred from homology"/>
<organism evidence="8 9">
    <name type="scientific">Novymonas esmeraldas</name>
    <dbReference type="NCBI Taxonomy" id="1808958"/>
    <lineage>
        <taxon>Eukaryota</taxon>
        <taxon>Discoba</taxon>
        <taxon>Euglenozoa</taxon>
        <taxon>Kinetoplastea</taxon>
        <taxon>Metakinetoplastina</taxon>
        <taxon>Trypanosomatida</taxon>
        <taxon>Trypanosomatidae</taxon>
        <taxon>Novymonas</taxon>
    </lineage>
</organism>
<evidence type="ECO:0000256" key="4">
    <source>
        <dbReference type="ARBA" id="ARBA00022692"/>
    </source>
</evidence>
<dbReference type="GO" id="GO:0005886">
    <property type="term" value="C:plasma membrane"/>
    <property type="evidence" value="ECO:0007669"/>
    <property type="project" value="UniProtKB-SubCell"/>
</dbReference>
<keyword evidence="9" id="KW-1185">Reference proteome</keyword>
<evidence type="ECO:0000256" key="7">
    <source>
        <dbReference type="SAM" id="Phobius"/>
    </source>
</evidence>
<evidence type="ECO:0000256" key="6">
    <source>
        <dbReference type="ARBA" id="ARBA00023136"/>
    </source>
</evidence>
<reference evidence="8 9" key="1">
    <citation type="journal article" date="2021" name="MBio">
        <title>A New Model Trypanosomatid, Novymonas esmeraldas: Genomic Perception of Its 'Candidatus Pandoraea novymonadis' Endosymbiont.</title>
        <authorList>
            <person name="Zakharova A."/>
            <person name="Saura A."/>
            <person name="Butenko A."/>
            <person name="Podesvova L."/>
            <person name="Warmusova S."/>
            <person name="Kostygov A.Y."/>
            <person name="Nenarokova A."/>
            <person name="Lukes J."/>
            <person name="Opperdoes F.R."/>
            <person name="Yurchenko V."/>
        </authorList>
    </citation>
    <scope>NUCLEOTIDE SEQUENCE [LARGE SCALE GENOMIC DNA]</scope>
    <source>
        <strain evidence="8 9">E262AT.01</strain>
    </source>
</reference>
<dbReference type="PANTHER" id="PTHR36561:SF2">
    <property type="entry name" value="HAEMOLYSIN-III RELATED"/>
    <property type="match status" value="1"/>
</dbReference>
<feature type="transmembrane region" description="Helical" evidence="7">
    <location>
        <begin position="33"/>
        <end position="53"/>
    </location>
</feature>
<gene>
    <name evidence="8" type="ORF">NESM_000862200</name>
</gene>
<dbReference type="InterPro" id="IPR021910">
    <property type="entry name" value="NGX6/PGAP6/MYMK"/>
</dbReference>
<keyword evidence="5 7" id="KW-1133">Transmembrane helix</keyword>
<sequence length="221" mass="25175">MRENESAVVLFITTVLSHLTMLPTPYLLYKRHYIFEFCCAVFGLLASLMYHSAESFGTSIFLTELEWHRLDNVGIIAMMGLWYVYLCCFQSPVVDMSCKCFCVFFTLVAQQKHPWDVRFTVAPILLFSLFPVVKHCLVDRRVPPLHLRHLGWGVFFVAFAVPCFVLGLNDHADPYRVYHGAWHFFGGLSSAFFWVMVKSPGCTGSYGRPQPGITLRGDAAL</sequence>
<protein>
    <submittedName>
        <fullName evidence="8">Uncharacterized protein</fullName>
    </submittedName>
</protein>
<comment type="caution">
    <text evidence="8">The sequence shown here is derived from an EMBL/GenBank/DDBJ whole genome shotgun (WGS) entry which is preliminary data.</text>
</comment>
<evidence type="ECO:0000313" key="8">
    <source>
        <dbReference type="EMBL" id="KAK7198950.1"/>
    </source>
</evidence>
<evidence type="ECO:0000256" key="3">
    <source>
        <dbReference type="ARBA" id="ARBA00022475"/>
    </source>
</evidence>
<keyword evidence="6 7" id="KW-0472">Membrane</keyword>
<dbReference type="PANTHER" id="PTHR36561">
    <property type="entry name" value="HAEMOLYSIN-III RELATED-RELATED"/>
    <property type="match status" value="1"/>
</dbReference>
<accession>A0AAW0F0U3</accession>
<evidence type="ECO:0000313" key="9">
    <source>
        <dbReference type="Proteomes" id="UP001430356"/>
    </source>
</evidence>
<keyword evidence="4 7" id="KW-0812">Transmembrane</keyword>
<dbReference type="AlphaFoldDB" id="A0AAW0F0U3"/>
<feature type="transmembrane region" description="Helical" evidence="7">
    <location>
        <begin position="180"/>
        <end position="197"/>
    </location>
</feature>